<evidence type="ECO:0000313" key="5">
    <source>
        <dbReference type="EMBL" id="KPP57974.1"/>
    </source>
</evidence>
<dbReference type="InterPro" id="IPR051051">
    <property type="entry name" value="E3_ubiq-ligase_TRIM/RNF"/>
</dbReference>
<dbReference type="InterPro" id="IPR003877">
    <property type="entry name" value="SPRY_dom"/>
</dbReference>
<dbReference type="SUPFAM" id="SSF52047">
    <property type="entry name" value="RNI-like"/>
    <property type="match status" value="1"/>
</dbReference>
<evidence type="ECO:0000256" key="2">
    <source>
        <dbReference type="ARBA" id="ARBA00022771"/>
    </source>
</evidence>
<keyword evidence="1" id="KW-0479">Metal-binding</keyword>
<sequence>MSGCCVTEKGCASLASALCSNPCSHLRELDLSYNHPGVKLLSDLLEDPHLWTMVDSAGTDQDQENVRIGRKGNSVVCQLGYNNKSWAVFCTDKFYFVRHNKKHTAIAVPPSHRVGLYVDCVSGTLSFYSISSGELTLLYRSTATFTESLYPAFWIGRRSSLSLCALE</sequence>
<accession>A0A0P7TK68</accession>
<dbReference type="InterPro" id="IPR013320">
    <property type="entry name" value="ConA-like_dom_sf"/>
</dbReference>
<name>A0A0P7TK68_SCLFO</name>
<proteinExistence type="predicted"/>
<dbReference type="Proteomes" id="UP000034805">
    <property type="component" value="Unassembled WGS sequence"/>
</dbReference>
<dbReference type="AlphaFoldDB" id="A0A0P7TK68"/>
<dbReference type="InterPro" id="IPR032675">
    <property type="entry name" value="LRR_dom_sf"/>
</dbReference>
<dbReference type="GO" id="GO:0008270">
    <property type="term" value="F:zinc ion binding"/>
    <property type="evidence" value="ECO:0007669"/>
    <property type="project" value="UniProtKB-KW"/>
</dbReference>
<gene>
    <name evidence="5" type="ORF">Z043_124249</name>
</gene>
<dbReference type="Pfam" id="PF00622">
    <property type="entry name" value="SPRY"/>
    <property type="match status" value="1"/>
</dbReference>
<dbReference type="SUPFAM" id="SSF49899">
    <property type="entry name" value="Concanavalin A-like lectins/glucanases"/>
    <property type="match status" value="1"/>
</dbReference>
<dbReference type="Gene3D" id="2.60.120.920">
    <property type="match status" value="1"/>
</dbReference>
<dbReference type="PANTHER" id="PTHR25465:SF14">
    <property type="entry name" value="E3 UBIQUITIN-PROTEIN LIGASE TRIM65"/>
    <property type="match status" value="1"/>
</dbReference>
<keyword evidence="2" id="KW-0863">Zinc-finger</keyword>
<evidence type="ECO:0000256" key="1">
    <source>
        <dbReference type="ARBA" id="ARBA00022723"/>
    </source>
</evidence>
<dbReference type="InterPro" id="IPR001870">
    <property type="entry name" value="B30.2/SPRY"/>
</dbReference>
<dbReference type="PROSITE" id="PS50188">
    <property type="entry name" value="B302_SPRY"/>
    <property type="match status" value="1"/>
</dbReference>
<dbReference type="PANTHER" id="PTHR25465">
    <property type="entry name" value="B-BOX DOMAIN CONTAINING"/>
    <property type="match status" value="1"/>
</dbReference>
<dbReference type="InterPro" id="IPR043136">
    <property type="entry name" value="B30.2/SPRY_sf"/>
</dbReference>
<organism evidence="5 6">
    <name type="scientific">Scleropages formosus</name>
    <name type="common">Asian bonytongue</name>
    <name type="synonym">Osteoglossum formosum</name>
    <dbReference type="NCBI Taxonomy" id="113540"/>
    <lineage>
        <taxon>Eukaryota</taxon>
        <taxon>Metazoa</taxon>
        <taxon>Chordata</taxon>
        <taxon>Craniata</taxon>
        <taxon>Vertebrata</taxon>
        <taxon>Euteleostomi</taxon>
        <taxon>Actinopterygii</taxon>
        <taxon>Neopterygii</taxon>
        <taxon>Teleostei</taxon>
        <taxon>Osteoglossocephala</taxon>
        <taxon>Osteoglossomorpha</taxon>
        <taxon>Osteoglossiformes</taxon>
        <taxon>Osteoglossidae</taxon>
        <taxon>Scleropages</taxon>
    </lineage>
</organism>
<comment type="caution">
    <text evidence="5">The sequence shown here is derived from an EMBL/GenBank/DDBJ whole genome shotgun (WGS) entry which is preliminary data.</text>
</comment>
<evidence type="ECO:0000313" key="6">
    <source>
        <dbReference type="Proteomes" id="UP000034805"/>
    </source>
</evidence>
<keyword evidence="3" id="KW-0862">Zinc</keyword>
<protein>
    <recommendedName>
        <fullName evidence="4">B30.2/SPRY domain-containing protein</fullName>
    </recommendedName>
</protein>
<reference evidence="5 6" key="1">
    <citation type="submission" date="2015-08" db="EMBL/GenBank/DDBJ databases">
        <title>The genome of the Asian arowana (Scleropages formosus).</title>
        <authorList>
            <person name="Tan M.H."/>
            <person name="Gan H.M."/>
            <person name="Croft L.J."/>
            <person name="Austin C.M."/>
        </authorList>
    </citation>
    <scope>NUCLEOTIDE SEQUENCE [LARGE SCALE GENOMIC DNA]</scope>
    <source>
        <strain evidence="5">Aro1</strain>
    </source>
</reference>
<dbReference type="SMART" id="SM00449">
    <property type="entry name" value="SPRY"/>
    <property type="match status" value="1"/>
</dbReference>
<dbReference type="Gene3D" id="3.80.10.10">
    <property type="entry name" value="Ribonuclease Inhibitor"/>
    <property type="match status" value="1"/>
</dbReference>
<dbReference type="EMBL" id="JARO02015008">
    <property type="protein sequence ID" value="KPP57974.1"/>
    <property type="molecule type" value="Genomic_DNA"/>
</dbReference>
<evidence type="ECO:0000256" key="3">
    <source>
        <dbReference type="ARBA" id="ARBA00022833"/>
    </source>
</evidence>
<feature type="domain" description="B30.2/SPRY" evidence="4">
    <location>
        <begin position="1"/>
        <end position="167"/>
    </location>
</feature>
<evidence type="ECO:0000259" key="4">
    <source>
        <dbReference type="PROSITE" id="PS50188"/>
    </source>
</evidence>